<evidence type="ECO:0000256" key="8">
    <source>
        <dbReference type="ARBA" id="ARBA00031347"/>
    </source>
</evidence>
<dbReference type="VEuPathDB" id="FungiDB:A1Q1_05340"/>
<feature type="compositionally biased region" description="Basic and acidic residues" evidence="9">
    <location>
        <begin position="849"/>
        <end position="859"/>
    </location>
</feature>
<dbReference type="GO" id="GO:0000139">
    <property type="term" value="C:Golgi membrane"/>
    <property type="evidence" value="ECO:0007669"/>
    <property type="project" value="UniProtKB-SubCell"/>
</dbReference>
<dbReference type="SUPFAM" id="SSF74788">
    <property type="entry name" value="Cullin repeat-like"/>
    <property type="match status" value="1"/>
</dbReference>
<organism evidence="10 11">
    <name type="scientific">Trichosporon asahii var. asahii (strain ATCC 90039 / CBS 2479 / JCM 2466 / KCTC 7840 / NBRC 103889/ NCYC 2677 / UAMH 7654)</name>
    <name type="common">Yeast</name>
    <dbReference type="NCBI Taxonomy" id="1186058"/>
    <lineage>
        <taxon>Eukaryota</taxon>
        <taxon>Fungi</taxon>
        <taxon>Dikarya</taxon>
        <taxon>Basidiomycota</taxon>
        <taxon>Agaricomycotina</taxon>
        <taxon>Tremellomycetes</taxon>
        <taxon>Trichosporonales</taxon>
        <taxon>Trichosporonaceae</taxon>
        <taxon>Trichosporon</taxon>
    </lineage>
</organism>
<keyword evidence="4" id="KW-0813">Transport</keyword>
<dbReference type="GeneID" id="25988852"/>
<dbReference type="AlphaFoldDB" id="J6EP08"/>
<dbReference type="KEGG" id="tasa:A1Q1_05340"/>
<feature type="compositionally biased region" description="Basic residues" evidence="9">
    <location>
        <begin position="949"/>
        <end position="959"/>
    </location>
</feature>
<feature type="compositionally biased region" description="Low complexity" evidence="9">
    <location>
        <begin position="929"/>
        <end position="945"/>
    </location>
</feature>
<feature type="region of interest" description="Disordered" evidence="9">
    <location>
        <begin position="1"/>
        <end position="30"/>
    </location>
</feature>
<dbReference type="InterPro" id="IPR016159">
    <property type="entry name" value="Cullin_repeat-like_dom_sf"/>
</dbReference>
<evidence type="ECO:0000256" key="4">
    <source>
        <dbReference type="ARBA" id="ARBA00022448"/>
    </source>
</evidence>
<evidence type="ECO:0000256" key="6">
    <source>
        <dbReference type="ARBA" id="ARBA00023034"/>
    </source>
</evidence>
<evidence type="ECO:0000313" key="11">
    <source>
        <dbReference type="Proteomes" id="UP000002748"/>
    </source>
</evidence>
<keyword evidence="6" id="KW-0333">Golgi apparatus</keyword>
<proteinExistence type="inferred from homology"/>
<evidence type="ECO:0000256" key="3">
    <source>
        <dbReference type="ARBA" id="ARBA00020983"/>
    </source>
</evidence>
<accession>J6EP08</accession>
<evidence type="ECO:0000256" key="5">
    <source>
        <dbReference type="ARBA" id="ARBA00022927"/>
    </source>
</evidence>
<feature type="compositionally biased region" description="Low complexity" evidence="9">
    <location>
        <begin position="699"/>
        <end position="714"/>
    </location>
</feature>
<evidence type="ECO:0000256" key="1">
    <source>
        <dbReference type="ARBA" id="ARBA00004395"/>
    </source>
</evidence>
<dbReference type="PANTHER" id="PTHR21311">
    <property type="entry name" value="CONSERVED OLIGOMERIC GOLGI COMPLEX COMPONENT 8"/>
    <property type="match status" value="1"/>
</dbReference>
<dbReference type="GO" id="GO:0017119">
    <property type="term" value="C:Golgi transport complex"/>
    <property type="evidence" value="ECO:0007669"/>
    <property type="project" value="InterPro"/>
</dbReference>
<protein>
    <recommendedName>
        <fullName evidence="3">Conserved oligomeric Golgi complex subunit 8</fullName>
    </recommendedName>
    <alternativeName>
        <fullName evidence="8">Component of oligomeric Golgi complex 8</fullName>
    </alternativeName>
</protein>
<name>J6EP08_TRIAS</name>
<dbReference type="OrthoDB" id="1661054at2759"/>
<dbReference type="InterPro" id="IPR007255">
    <property type="entry name" value="COG8"/>
</dbReference>
<dbReference type="GO" id="GO:0006891">
    <property type="term" value="P:intra-Golgi vesicle-mediated transport"/>
    <property type="evidence" value="ECO:0007669"/>
    <property type="project" value="TreeGrafter"/>
</dbReference>
<feature type="compositionally biased region" description="Basic and acidic residues" evidence="9">
    <location>
        <begin position="724"/>
        <end position="746"/>
    </location>
</feature>
<dbReference type="Pfam" id="PF04124">
    <property type="entry name" value="Dor1"/>
    <property type="match status" value="1"/>
</dbReference>
<dbReference type="GO" id="GO:0015031">
    <property type="term" value="P:protein transport"/>
    <property type="evidence" value="ECO:0007669"/>
    <property type="project" value="UniProtKB-KW"/>
</dbReference>
<sequence>MEEATGEFTGQQALHSVHRHANGPEPAPSLVDLLQSTAQDRHEPVPDFSSPAASGYLDQLLSLPLKSLLDEATVISSEAAGVETELTNLCFREYPTFISVHKCSSAVTSAFDDFSSSLGKLLDAVPALEDECRTFVKSTKGVQDARSKALLVQEHQDKLFDLLEIPQLMDTCVRNGYYQEALELSAHATSLSKRYPGVELVQDVSKEVDAVLQVMVAQLLALLREPIKLPSLIKTVGYLRRLGSVEEMELGLVFLVSRLSNFRAHQLLLEGDRGDPVRYVRKYVDLFREHVFDIISQFTTIFLESSCPSPAAASHLASFVGQCVDDLVQLVGEYVPKMTHDAASLSSILVQLGYCSLAFARVGLDFASLVTEPFNEAVSAAYAQALEEGASALSTTLKDAAKSVGSQTTLVIAGEYVPSLLAQADPVDWIKWGGSFEQLPSELSRLPPLAMLVNAHLSALNSLRLLAPLHLYPVLAGVQSASLLQCTHALAQYVRGVVALADAEKGQKAQLLRRTERELSPEERKQRRKETQWVCVALADSWIRIVCPLLANALEKGVYDGAMPAESSPELKEALDTLQAWIDDQIDNHLGGTPSPRKSREAERPPSPEKQAEKEAPAPTAEVKKEEEPVPTEGDIAALDSTKPASPVKAPSPVQTPELVMETKDEPAAGEPTADAEPTPTEVEAKMASVEAGEDKVDTPAVIAPAPAPTEEPTLNPDAAATKASDESESKLETTEAPADEPKPRDGAPAADEESTPAAQDAKTDADPIGAASTATETAAVGGTSSSGDRGPEASDAPKDGAPSAPATSATEKDDETSVPAAPAAPETSAAASGSADLANPSDLGQKGQDVESAERAEPSADITVQRDGTQGAEETAEGKTSQSDIVPPPDASDSATPIAAAVNETPAEEAADEAADDDDAKDTDEPAPESTETAPQAAQAAPSTSGGGKKKKKNKKKK</sequence>
<dbReference type="EMBL" id="ALBS01000304">
    <property type="protein sequence ID" value="EJT46129.1"/>
    <property type="molecule type" value="Genomic_DNA"/>
</dbReference>
<comment type="caution">
    <text evidence="10">The sequence shown here is derived from an EMBL/GenBank/DDBJ whole genome shotgun (WGS) entry which is preliminary data.</text>
</comment>
<evidence type="ECO:0000256" key="7">
    <source>
        <dbReference type="ARBA" id="ARBA00023136"/>
    </source>
</evidence>
<feature type="compositionally biased region" description="Polar residues" evidence="9">
    <location>
        <begin position="773"/>
        <end position="788"/>
    </location>
</feature>
<evidence type="ECO:0000313" key="10">
    <source>
        <dbReference type="EMBL" id="EJT46129.1"/>
    </source>
</evidence>
<evidence type="ECO:0000256" key="9">
    <source>
        <dbReference type="SAM" id="MobiDB-lite"/>
    </source>
</evidence>
<feature type="compositionally biased region" description="Low complexity" evidence="9">
    <location>
        <begin position="820"/>
        <end position="836"/>
    </location>
</feature>
<keyword evidence="7" id="KW-0472">Membrane</keyword>
<dbReference type="Proteomes" id="UP000002748">
    <property type="component" value="Unassembled WGS sequence"/>
</dbReference>
<feature type="region of interest" description="Disordered" evidence="9">
    <location>
        <begin position="586"/>
        <end position="959"/>
    </location>
</feature>
<feature type="compositionally biased region" description="Acidic residues" evidence="9">
    <location>
        <begin position="907"/>
        <end position="928"/>
    </location>
</feature>
<dbReference type="RefSeq" id="XP_014177547.1">
    <property type="nucleotide sequence ID" value="XM_014322072.1"/>
</dbReference>
<keyword evidence="5" id="KW-0653">Protein transport</keyword>
<dbReference type="HOGENOM" id="CLU_308002_0_0_1"/>
<comment type="similarity">
    <text evidence="2">Belongs to the COG8 family.</text>
</comment>
<gene>
    <name evidence="10" type="ORF">A1Q1_05340</name>
</gene>
<evidence type="ECO:0000256" key="2">
    <source>
        <dbReference type="ARBA" id="ARBA00006419"/>
    </source>
</evidence>
<feature type="compositionally biased region" description="Basic and acidic residues" evidence="9">
    <location>
        <begin position="598"/>
        <end position="628"/>
    </location>
</feature>
<feature type="compositionally biased region" description="Basic and acidic residues" evidence="9">
    <location>
        <begin position="790"/>
        <end position="799"/>
    </location>
</feature>
<comment type="subcellular location">
    <subcellularLocation>
        <location evidence="1">Golgi apparatus membrane</location>
        <topology evidence="1">Peripheral membrane protein</topology>
    </subcellularLocation>
</comment>
<dbReference type="PANTHER" id="PTHR21311:SF0">
    <property type="entry name" value="CONSERVED OLIGOMERIC GOLGI COMPLEX SUBUNIT 8"/>
    <property type="match status" value="1"/>
</dbReference>
<reference evidence="10 11" key="1">
    <citation type="journal article" date="2012" name="Eukaryot. Cell">
        <title>Draft genome sequence of CBS 2479, the standard type strain of Trichosporon asahii.</title>
        <authorList>
            <person name="Yang R.Y."/>
            <person name="Li H.T."/>
            <person name="Zhu H."/>
            <person name="Zhou G.P."/>
            <person name="Wang M."/>
            <person name="Wang L."/>
        </authorList>
    </citation>
    <scope>NUCLEOTIDE SEQUENCE [LARGE SCALE GENOMIC DNA]</scope>
    <source>
        <strain evidence="11">ATCC 90039 / CBS 2479 / JCM 2466 / KCTC 7840 / NCYC 2677 / UAMH 7654</strain>
    </source>
</reference>